<dbReference type="InterPro" id="IPR001031">
    <property type="entry name" value="Thioesterase"/>
</dbReference>
<dbReference type="Proteomes" id="UP000286947">
    <property type="component" value="Unassembled WGS sequence"/>
</dbReference>
<evidence type="ECO:0000259" key="1">
    <source>
        <dbReference type="Pfam" id="PF00975"/>
    </source>
</evidence>
<dbReference type="AlphaFoldDB" id="A0A433SF15"/>
<evidence type="ECO:0000313" key="3">
    <source>
        <dbReference type="Proteomes" id="UP000286947"/>
    </source>
</evidence>
<dbReference type="SUPFAM" id="SSF53474">
    <property type="entry name" value="alpha/beta-Hydrolases"/>
    <property type="match status" value="1"/>
</dbReference>
<accession>A0A433SF15</accession>
<organism evidence="2 3">
    <name type="scientific">Saezia sanguinis</name>
    <dbReference type="NCBI Taxonomy" id="1965230"/>
    <lineage>
        <taxon>Bacteria</taxon>
        <taxon>Pseudomonadati</taxon>
        <taxon>Pseudomonadota</taxon>
        <taxon>Betaproteobacteria</taxon>
        <taxon>Burkholderiales</taxon>
        <taxon>Saeziaceae</taxon>
        <taxon>Saezia</taxon>
    </lineage>
</organism>
<gene>
    <name evidence="2" type="ORF">CUZ56_01176</name>
</gene>
<dbReference type="PANTHER" id="PTHR42103">
    <property type="entry name" value="ALPHA/BETA-HYDROLASES SUPERFAMILY PROTEIN"/>
    <property type="match status" value="1"/>
</dbReference>
<dbReference type="PANTHER" id="PTHR42103:SF2">
    <property type="entry name" value="AB HYDROLASE-1 DOMAIN-CONTAINING PROTEIN"/>
    <property type="match status" value="1"/>
</dbReference>
<reference evidence="2 3" key="1">
    <citation type="submission" date="2018-01" db="EMBL/GenBank/DDBJ databases">
        <title>Saezia sanguinis gen. nov., sp. nov., in the order Burkholderiales isolated from human blood.</title>
        <authorList>
            <person name="Medina-Pascual M.J."/>
            <person name="Valdezate S."/>
            <person name="Monzon S."/>
            <person name="Cuesta I."/>
            <person name="Carrasco G."/>
            <person name="Villalon P."/>
            <person name="Saez-Nieto J.A."/>
        </authorList>
    </citation>
    <scope>NUCLEOTIDE SEQUENCE [LARGE SCALE GENOMIC DNA]</scope>
    <source>
        <strain evidence="2 3">CNM695-12</strain>
    </source>
</reference>
<proteinExistence type="predicted"/>
<sequence>MAVPISANTQFFSLEGPAGVLEAACDEPAPAEWQTPRGVAVIGHPHPLYGGTMDNKVVQTLARAFLQLGYVTLRFNFRGVGASAGEWNDGVGEVDDMLKVVEYARALPQVQDKPLILAGFSFGSYVAARVAEMQAQAGQPAERLVMVGVAASRFQVADVPPDTLVIHGEQDEVVPLSAVMDWARPQHMPVVVVPGVGHYFHGQLPLLKNIVLRNWQA</sequence>
<dbReference type="EMBL" id="PQSP01000002">
    <property type="protein sequence ID" value="RUS67234.1"/>
    <property type="molecule type" value="Genomic_DNA"/>
</dbReference>
<dbReference type="Pfam" id="PF00975">
    <property type="entry name" value="Thioesterase"/>
    <property type="match status" value="1"/>
</dbReference>
<comment type="caution">
    <text evidence="2">The sequence shown here is derived from an EMBL/GenBank/DDBJ whole genome shotgun (WGS) entry which is preliminary data.</text>
</comment>
<name>A0A433SF15_9BURK</name>
<dbReference type="InterPro" id="IPR029058">
    <property type="entry name" value="AB_hydrolase_fold"/>
</dbReference>
<evidence type="ECO:0000313" key="2">
    <source>
        <dbReference type="EMBL" id="RUS67234.1"/>
    </source>
</evidence>
<feature type="domain" description="Thioesterase" evidence="1">
    <location>
        <begin position="102"/>
        <end position="158"/>
    </location>
</feature>
<dbReference type="Gene3D" id="3.40.50.1820">
    <property type="entry name" value="alpha/beta hydrolase"/>
    <property type="match status" value="1"/>
</dbReference>
<protein>
    <recommendedName>
        <fullName evidence="1">Thioesterase domain-containing protein</fullName>
    </recommendedName>
</protein>
<keyword evidence="3" id="KW-1185">Reference proteome</keyword>